<dbReference type="HAMAP" id="MF_00378">
    <property type="entry name" value="Exonuc_7_L"/>
    <property type="match status" value="1"/>
</dbReference>
<organism evidence="8 9">
    <name type="scientific">Candidatus Fimisoma avicola</name>
    <dbReference type="NCBI Taxonomy" id="2840826"/>
    <lineage>
        <taxon>Bacteria</taxon>
        <taxon>Bacillati</taxon>
        <taxon>Bacillota</taxon>
        <taxon>Clostridia</taxon>
        <taxon>Eubacteriales</taxon>
        <taxon>Candidatus Fimisoma</taxon>
    </lineage>
</organism>
<evidence type="ECO:0000256" key="2">
    <source>
        <dbReference type="ARBA" id="ARBA00022722"/>
    </source>
</evidence>
<protein>
    <recommendedName>
        <fullName evidence="5">Exodeoxyribonuclease 7 large subunit</fullName>
        <ecNumber evidence="5">3.1.11.6</ecNumber>
    </recommendedName>
    <alternativeName>
        <fullName evidence="5">Exodeoxyribonuclease VII large subunit</fullName>
        <shortName evidence="5">Exonuclease VII large subunit</shortName>
    </alternativeName>
</protein>
<dbReference type="GO" id="GO:0005737">
    <property type="term" value="C:cytoplasm"/>
    <property type="evidence" value="ECO:0007669"/>
    <property type="project" value="UniProtKB-SubCell"/>
</dbReference>
<dbReference type="PANTHER" id="PTHR30008">
    <property type="entry name" value="EXODEOXYRIBONUCLEASE 7 LARGE SUBUNIT"/>
    <property type="match status" value="1"/>
</dbReference>
<dbReference type="EC" id="3.1.11.6" evidence="5"/>
<evidence type="ECO:0000256" key="3">
    <source>
        <dbReference type="ARBA" id="ARBA00022801"/>
    </source>
</evidence>
<dbReference type="EMBL" id="DVMO01000004">
    <property type="protein sequence ID" value="HIU26787.1"/>
    <property type="molecule type" value="Genomic_DNA"/>
</dbReference>
<comment type="function">
    <text evidence="5">Bidirectionally degrades single-stranded DNA into large acid-insoluble oligonucleotides, which are then degraded further into small acid-soluble oligonucleotides.</text>
</comment>
<dbReference type="GO" id="GO:0008855">
    <property type="term" value="F:exodeoxyribonuclease VII activity"/>
    <property type="evidence" value="ECO:0007669"/>
    <property type="project" value="UniProtKB-UniRule"/>
</dbReference>
<comment type="similarity">
    <text evidence="5">Belongs to the XseA family.</text>
</comment>
<keyword evidence="2 5" id="KW-0540">Nuclease</keyword>
<evidence type="ECO:0000259" key="6">
    <source>
        <dbReference type="Pfam" id="PF02601"/>
    </source>
</evidence>
<evidence type="ECO:0000256" key="1">
    <source>
        <dbReference type="ARBA" id="ARBA00022490"/>
    </source>
</evidence>
<evidence type="ECO:0000256" key="5">
    <source>
        <dbReference type="HAMAP-Rule" id="MF_00378"/>
    </source>
</evidence>
<comment type="caution">
    <text evidence="8">The sequence shown here is derived from an EMBL/GenBank/DDBJ whole genome shotgun (WGS) entry which is preliminary data.</text>
</comment>
<accession>A0A9D1I2W1</accession>
<dbReference type="GO" id="GO:0009318">
    <property type="term" value="C:exodeoxyribonuclease VII complex"/>
    <property type="evidence" value="ECO:0007669"/>
    <property type="project" value="UniProtKB-UniRule"/>
</dbReference>
<keyword evidence="3 5" id="KW-0378">Hydrolase</keyword>
<dbReference type="CDD" id="cd04489">
    <property type="entry name" value="ExoVII_LU_OBF"/>
    <property type="match status" value="1"/>
</dbReference>
<comment type="subcellular location">
    <subcellularLocation>
        <location evidence="5">Cytoplasm</location>
    </subcellularLocation>
</comment>
<dbReference type="InterPro" id="IPR025824">
    <property type="entry name" value="OB-fold_nuc-bd_dom"/>
</dbReference>
<evidence type="ECO:0000313" key="8">
    <source>
        <dbReference type="EMBL" id="HIU26787.1"/>
    </source>
</evidence>
<comment type="catalytic activity">
    <reaction evidence="5">
        <text>Exonucleolytic cleavage in either 5'- to 3'- or 3'- to 5'-direction to yield nucleoside 5'-phosphates.</text>
        <dbReference type="EC" id="3.1.11.6"/>
    </reaction>
</comment>
<comment type="subunit">
    <text evidence="5">Heterooligomer composed of large and small subunits.</text>
</comment>
<evidence type="ECO:0000259" key="7">
    <source>
        <dbReference type="Pfam" id="PF13742"/>
    </source>
</evidence>
<dbReference type="Pfam" id="PF02601">
    <property type="entry name" value="Exonuc_VII_L"/>
    <property type="match status" value="1"/>
</dbReference>
<reference evidence="8" key="1">
    <citation type="submission" date="2020-10" db="EMBL/GenBank/DDBJ databases">
        <authorList>
            <person name="Gilroy R."/>
        </authorList>
    </citation>
    <scope>NUCLEOTIDE SEQUENCE</scope>
    <source>
        <strain evidence="8">11300</strain>
    </source>
</reference>
<dbReference type="GO" id="GO:0006308">
    <property type="term" value="P:DNA catabolic process"/>
    <property type="evidence" value="ECO:0007669"/>
    <property type="project" value="UniProtKB-UniRule"/>
</dbReference>
<dbReference type="Proteomes" id="UP000824091">
    <property type="component" value="Unassembled WGS sequence"/>
</dbReference>
<name>A0A9D1I2W1_9FIRM</name>
<dbReference type="InterPro" id="IPR003753">
    <property type="entry name" value="Exonuc_VII_L"/>
</dbReference>
<dbReference type="InterPro" id="IPR020579">
    <property type="entry name" value="Exonuc_VII_lsu_C"/>
</dbReference>
<dbReference type="AlphaFoldDB" id="A0A9D1I2W1"/>
<keyword evidence="4 5" id="KW-0269">Exonuclease</keyword>
<keyword evidence="1 5" id="KW-0963">Cytoplasm</keyword>
<gene>
    <name evidence="5" type="primary">xseA</name>
    <name evidence="8" type="ORF">IAD16_00210</name>
</gene>
<evidence type="ECO:0000313" key="9">
    <source>
        <dbReference type="Proteomes" id="UP000824091"/>
    </source>
</evidence>
<feature type="domain" description="Exonuclease VII large subunit C-terminal" evidence="6">
    <location>
        <begin position="124"/>
        <end position="302"/>
    </location>
</feature>
<dbReference type="PANTHER" id="PTHR30008:SF0">
    <property type="entry name" value="EXODEOXYRIBONUCLEASE 7 LARGE SUBUNIT"/>
    <property type="match status" value="1"/>
</dbReference>
<dbReference type="Pfam" id="PF13742">
    <property type="entry name" value="tRNA_anti_2"/>
    <property type="match status" value="1"/>
</dbReference>
<evidence type="ECO:0000256" key="4">
    <source>
        <dbReference type="ARBA" id="ARBA00022839"/>
    </source>
</evidence>
<feature type="domain" description="OB-fold nucleic acid binding" evidence="7">
    <location>
        <begin position="7"/>
        <end position="100"/>
    </location>
</feature>
<proteinExistence type="inferred from homology"/>
<reference evidence="8" key="2">
    <citation type="journal article" date="2021" name="PeerJ">
        <title>Extensive microbial diversity within the chicken gut microbiome revealed by metagenomics and culture.</title>
        <authorList>
            <person name="Gilroy R."/>
            <person name="Ravi A."/>
            <person name="Getino M."/>
            <person name="Pursley I."/>
            <person name="Horton D.L."/>
            <person name="Alikhan N.F."/>
            <person name="Baker D."/>
            <person name="Gharbi K."/>
            <person name="Hall N."/>
            <person name="Watson M."/>
            <person name="Adriaenssens E.M."/>
            <person name="Foster-Nyarko E."/>
            <person name="Jarju S."/>
            <person name="Secka A."/>
            <person name="Antonio M."/>
            <person name="Oren A."/>
            <person name="Chaudhuri R.R."/>
            <person name="La Ragione R."/>
            <person name="Hildebrand F."/>
            <person name="Pallen M.J."/>
        </authorList>
    </citation>
    <scope>NUCLEOTIDE SEQUENCE</scope>
    <source>
        <strain evidence="8">11300</strain>
    </source>
</reference>
<dbReference type="NCBIfam" id="TIGR00237">
    <property type="entry name" value="xseA"/>
    <property type="match status" value="1"/>
</dbReference>
<dbReference type="GO" id="GO:0003676">
    <property type="term" value="F:nucleic acid binding"/>
    <property type="evidence" value="ECO:0007669"/>
    <property type="project" value="InterPro"/>
</dbReference>
<sequence>MALKPVTVTQLNEYISRVLGTDPLLSNISVTGEISNLKFHSSGHVYFSMIDQSSKVNCFLPASCFRNLAYTLGDGLNVTVRGYINVYKKGGAYTLFIRELEVAGEGDLSTAFELLKKKLQEEGLFDPSFKKKIPAFPKKIGILTSKTGAAVRDMVKIIQSRTKAVDVIIFPVPVQGTGAAAQMADMLDHVNENFYDIDTLIIGRGGGSAEDLWPFNEEVLARAIFRSRIPVISAVGHEIDFSISDFVADLRAETPTAAAEKAVPDDSQIIRSLDTYRSQLNSALKNKVMYHQMSLKSCIQDMRSVLIRRIDRAEHEIKQNLITLEENNPSNILSKGYTFMEGPDGKVVASASDMEEGGRYRIYFRDGTVEVTVSEIKEGGKIDF</sequence>